<evidence type="ECO:0000256" key="1">
    <source>
        <dbReference type="RuleBase" id="RU363076"/>
    </source>
</evidence>
<dbReference type="KEGG" id="twh:TWT_077"/>
<keyword evidence="1" id="KW-1133">Transmembrane helix</keyword>
<organism evidence="2 3">
    <name type="scientific">Tropheryma whipplei (strain Twist)</name>
    <name type="common">Whipple's bacillus</name>
    <dbReference type="NCBI Taxonomy" id="203267"/>
    <lineage>
        <taxon>Bacteria</taxon>
        <taxon>Bacillati</taxon>
        <taxon>Actinomycetota</taxon>
        <taxon>Actinomycetes</taxon>
        <taxon>Micrococcales</taxon>
        <taxon>Tropherymataceae</taxon>
        <taxon>Tropheryma</taxon>
    </lineage>
</organism>
<protein>
    <recommendedName>
        <fullName evidence="1">SURF1-like protein</fullName>
    </recommendedName>
</protein>
<evidence type="ECO:0000313" key="3">
    <source>
        <dbReference type="Proteomes" id="UP000002200"/>
    </source>
</evidence>
<reference evidence="2 3" key="1">
    <citation type="journal article" date="2003" name="Genome Res.">
        <title>Tropheryma whipplei twist: a human pathogenic Actinobacteria with a reduced genome.</title>
        <authorList>
            <person name="Raoult D."/>
            <person name="Ogata H."/>
            <person name="Audic S."/>
            <person name="Robert C."/>
            <person name="Suhre K."/>
            <person name="Drancourt M."/>
            <person name="Claverie J.-M."/>
        </authorList>
    </citation>
    <scope>NUCLEOTIDE SEQUENCE [LARGE SCALE GENOMIC DNA]</scope>
    <source>
        <strain evidence="2 3">Twist</strain>
    </source>
</reference>
<keyword evidence="1" id="KW-0812">Transmembrane</keyword>
<gene>
    <name evidence="2" type="ordered locus">TWT_077</name>
</gene>
<comment type="subcellular location">
    <subcellularLocation>
        <location evidence="1">Cell membrane</location>
        <topology evidence="1">Multi-pass membrane protein</topology>
    </subcellularLocation>
</comment>
<proteinExistence type="inferred from homology"/>
<sequence>MLYRTNDGVVPRTYFKVSSLLLLAPFLLVSFCFVYLGFWQLSRSYSPQDDPGTGIVTDFSVHTHILHGQRIALEGQLIPEDTLIVSDRYEKGESTWWLVARYNTPNGALPTVLGYGDRNAVATACSHLKQTKVVASQKISGRFYYDEPPDSLKLPESGTLNRMSSAAMINMWRKFSDPRVFSGFIVLDDPPGLGLGRVSILPGQPARINWLNIFYAVEWFLFAGFCLYVWFYLVRTPEIESCAKRD</sequence>
<dbReference type="InterPro" id="IPR002994">
    <property type="entry name" value="Surf1/Shy1"/>
</dbReference>
<keyword evidence="3" id="KW-1185">Reference proteome</keyword>
<dbReference type="HOGENOM" id="CLU_047737_0_1_11"/>
<keyword evidence="1" id="KW-0472">Membrane</keyword>
<name>Q83GZ8_TROWT</name>
<dbReference type="Pfam" id="PF02104">
    <property type="entry name" value="SURF1"/>
    <property type="match status" value="1"/>
</dbReference>
<evidence type="ECO:0000313" key="2">
    <source>
        <dbReference type="EMBL" id="AAO44174.1"/>
    </source>
</evidence>
<keyword evidence="1" id="KW-1003">Cell membrane</keyword>
<dbReference type="eggNOG" id="COG3346">
    <property type="taxonomic scope" value="Bacteria"/>
</dbReference>
<accession>Q83GZ8</accession>
<dbReference type="STRING" id="203267.TWT_077"/>
<feature type="transmembrane region" description="Helical" evidence="1">
    <location>
        <begin position="20"/>
        <end position="38"/>
    </location>
</feature>
<feature type="transmembrane region" description="Helical" evidence="1">
    <location>
        <begin position="213"/>
        <end position="233"/>
    </location>
</feature>
<dbReference type="Proteomes" id="UP000002200">
    <property type="component" value="Chromosome"/>
</dbReference>
<dbReference type="GO" id="GO:0005886">
    <property type="term" value="C:plasma membrane"/>
    <property type="evidence" value="ECO:0007669"/>
    <property type="project" value="UniProtKB-SubCell"/>
</dbReference>
<comment type="similarity">
    <text evidence="1">Belongs to the SURF1 family.</text>
</comment>
<dbReference type="EMBL" id="AE014184">
    <property type="protein sequence ID" value="AAO44174.1"/>
    <property type="molecule type" value="Genomic_DNA"/>
</dbReference>
<dbReference type="AlphaFoldDB" id="Q83GZ8"/>